<evidence type="ECO:0000313" key="2">
    <source>
        <dbReference type="Proteomes" id="UP000555546"/>
    </source>
</evidence>
<accession>A0A7W9AYP5</accession>
<evidence type="ECO:0000313" key="1">
    <source>
        <dbReference type="EMBL" id="MBB5703038.1"/>
    </source>
</evidence>
<dbReference type="RefSeq" id="WP_183653888.1">
    <property type="nucleotide sequence ID" value="NZ_JACIJG010000010.1"/>
</dbReference>
<dbReference type="EMBL" id="JACIJG010000010">
    <property type="protein sequence ID" value="MBB5703038.1"/>
    <property type="molecule type" value="Genomic_DNA"/>
</dbReference>
<name>A0A7W9AYP5_9HYPH</name>
<keyword evidence="2" id="KW-1185">Reference proteome</keyword>
<gene>
    <name evidence="1" type="ORF">FHS76_002929</name>
</gene>
<sequence>MSDVIKFAFLRALAGKDRTLGIAWYYAPSHDGRSDGRHLEWRDEAAWRTLDEELHTGLATLPERSVAALEQAMIWPEGALFHREPVPSRVERHAWGVRKRSALDAADILFLDPDNGIGGETEKHATFSEVRLLRRPGRAIVFITFPGRSMTHDALLKQLHERLSIETGTDNIATLRTNVSVPRAAGSSSYVQRQRWFTVIDPDAELMARAHAFATALASVPRVRAKLECLT</sequence>
<protein>
    <submittedName>
        <fullName evidence="1">Uncharacterized protein</fullName>
    </submittedName>
</protein>
<reference evidence="1 2" key="1">
    <citation type="submission" date="2020-08" db="EMBL/GenBank/DDBJ databases">
        <title>Genomic Encyclopedia of Type Strains, Phase IV (KMG-IV): sequencing the most valuable type-strain genomes for metagenomic binning, comparative biology and taxonomic classification.</title>
        <authorList>
            <person name="Goeker M."/>
        </authorList>
    </citation>
    <scope>NUCLEOTIDE SEQUENCE [LARGE SCALE GENOMIC DNA]</scope>
    <source>
        <strain evidence="1 2">DSM 26944</strain>
    </source>
</reference>
<comment type="caution">
    <text evidence="1">The sequence shown here is derived from an EMBL/GenBank/DDBJ whole genome shotgun (WGS) entry which is preliminary data.</text>
</comment>
<dbReference type="Proteomes" id="UP000555546">
    <property type="component" value="Unassembled WGS sequence"/>
</dbReference>
<organism evidence="1 2">
    <name type="scientific">Brucella daejeonensis</name>
    <dbReference type="NCBI Taxonomy" id="659015"/>
    <lineage>
        <taxon>Bacteria</taxon>
        <taxon>Pseudomonadati</taxon>
        <taxon>Pseudomonadota</taxon>
        <taxon>Alphaproteobacteria</taxon>
        <taxon>Hyphomicrobiales</taxon>
        <taxon>Brucellaceae</taxon>
        <taxon>Brucella/Ochrobactrum group</taxon>
        <taxon>Brucella</taxon>
    </lineage>
</organism>
<proteinExistence type="predicted"/>
<dbReference type="AlphaFoldDB" id="A0A7W9AYP5"/>